<evidence type="ECO:0000256" key="11">
    <source>
        <dbReference type="RuleBase" id="RU363032"/>
    </source>
</evidence>
<keyword evidence="15" id="KW-1185">Reference proteome</keyword>
<evidence type="ECO:0000256" key="8">
    <source>
        <dbReference type="ARBA" id="ARBA00022970"/>
    </source>
</evidence>
<feature type="transmembrane region" description="Helical" evidence="11">
    <location>
        <begin position="301"/>
        <end position="321"/>
    </location>
</feature>
<dbReference type="EMBL" id="PDYH01000005">
    <property type="protein sequence ID" value="PHU41326.1"/>
    <property type="molecule type" value="Genomic_DNA"/>
</dbReference>
<sequence length="501" mass="54550">MKKKLSLLLLGLTAALFIGCGNKAESTGKQVKTIDDLEGARIGVQIGTIGDIYASDYEGDKAGTTIDRYNKITDAVQALKQDKVDCVIVDEQPAIATTKDEPSLVILDEPFALEEYAICIAKDNEELLDSVNGALAELKEEGVIEQIIENYIGDETKGTCPYVTPEGTEYPNGTLVVATNVAFPPYEYYEDATPVGIDMEIIKAIGDKLGMDVQIEDIEFDSIINAVDSHKADVGIAGMTMTEERLKSINFSDPYTTSKQVIISRDPEKSGEGIGFVENFKRCFITDGRYKYMLKGLVNTLIIALCAVLAGMFIGFIVAIIRVTHDKTGSLTVLNSICKVYLTIIRGTPMMIQLLIIYYVVFKAVVVPKVIVSIIAFAINSGAYVAEIMRGGIMSVDGGQMEAGRSLGLSYKQTMVSIVLPQAIKTVLPSLLNEFISLIKETSICGYIGLIDLTRGGDIIRSITYEAFMPLIAVAFIYLAIVQLLTIGVGKLEKNLRKSEK</sequence>
<feature type="transmembrane region" description="Helical" evidence="11">
    <location>
        <begin position="467"/>
        <end position="489"/>
    </location>
</feature>
<dbReference type="PROSITE" id="PS50928">
    <property type="entry name" value="ABC_TM1"/>
    <property type="match status" value="1"/>
</dbReference>
<evidence type="ECO:0000256" key="6">
    <source>
        <dbReference type="ARBA" id="ARBA00022692"/>
    </source>
</evidence>
<name>A0A2G3EDD5_9FIRM</name>
<dbReference type="PANTHER" id="PTHR30614">
    <property type="entry name" value="MEMBRANE COMPONENT OF AMINO ACID ABC TRANSPORTER"/>
    <property type="match status" value="1"/>
</dbReference>
<dbReference type="InterPro" id="IPR010065">
    <property type="entry name" value="AA_ABC_transptr_permease_3TM"/>
</dbReference>
<evidence type="ECO:0000256" key="2">
    <source>
        <dbReference type="ARBA" id="ARBA00010072"/>
    </source>
</evidence>
<organism evidence="14 15">
    <name type="scientific">Pseudobutyrivibrio ruminis</name>
    <dbReference type="NCBI Taxonomy" id="46206"/>
    <lineage>
        <taxon>Bacteria</taxon>
        <taxon>Bacillati</taxon>
        <taxon>Bacillota</taxon>
        <taxon>Clostridia</taxon>
        <taxon>Lachnospirales</taxon>
        <taxon>Lachnospiraceae</taxon>
        <taxon>Pseudobutyrivibrio</taxon>
    </lineage>
</organism>
<evidence type="ECO:0000313" key="14">
    <source>
        <dbReference type="EMBL" id="PHU41326.1"/>
    </source>
</evidence>
<feature type="domain" description="ABC transmembrane type-1" evidence="13">
    <location>
        <begin position="297"/>
        <end position="489"/>
    </location>
</feature>
<evidence type="ECO:0000256" key="5">
    <source>
        <dbReference type="ARBA" id="ARBA00022475"/>
    </source>
</evidence>
<dbReference type="PROSITE" id="PS51257">
    <property type="entry name" value="PROKAR_LIPOPROTEIN"/>
    <property type="match status" value="1"/>
</dbReference>
<protein>
    <submittedName>
        <fullName evidence="14">Amino acid ABC transporter permease</fullName>
    </submittedName>
</protein>
<dbReference type="CDD" id="cd06261">
    <property type="entry name" value="TM_PBP2"/>
    <property type="match status" value="1"/>
</dbReference>
<keyword evidence="7 12" id="KW-0732">Signal</keyword>
<dbReference type="RefSeq" id="WP_099412634.1">
    <property type="nucleotide sequence ID" value="NZ_PDYH01000005.1"/>
</dbReference>
<reference evidence="14" key="1">
    <citation type="submission" date="2017-10" db="EMBL/GenBank/DDBJ databases">
        <title>Resolving the taxonomy of Roseburia spp., Eubacterium rectale and Agathobacter spp. through phylogenomic analysis.</title>
        <authorList>
            <person name="Sheridan P.O."/>
            <person name="Walker A.W."/>
            <person name="Duncan S.H."/>
            <person name="Scott K.P."/>
            <person name="Toole P.W.O."/>
            <person name="Luis P."/>
            <person name="Flint H.J."/>
        </authorList>
    </citation>
    <scope>NUCLEOTIDE SEQUENCE [LARGE SCALE GENOMIC DNA]</scope>
    <source>
        <strain evidence="14">JK10</strain>
    </source>
</reference>
<dbReference type="GO" id="GO:0022857">
    <property type="term" value="F:transmembrane transporter activity"/>
    <property type="evidence" value="ECO:0007669"/>
    <property type="project" value="InterPro"/>
</dbReference>
<dbReference type="InterPro" id="IPR018313">
    <property type="entry name" value="SBP_3_CS"/>
</dbReference>
<dbReference type="Pfam" id="PF00497">
    <property type="entry name" value="SBP_bac_3"/>
    <property type="match status" value="1"/>
</dbReference>
<dbReference type="SUPFAM" id="SSF161098">
    <property type="entry name" value="MetI-like"/>
    <property type="match status" value="1"/>
</dbReference>
<keyword evidence="4 11" id="KW-0813">Transport</keyword>
<dbReference type="SUPFAM" id="SSF53850">
    <property type="entry name" value="Periplasmic binding protein-like II"/>
    <property type="match status" value="2"/>
</dbReference>
<dbReference type="SMART" id="SM00062">
    <property type="entry name" value="PBPb"/>
    <property type="match status" value="1"/>
</dbReference>
<dbReference type="PROSITE" id="PS01039">
    <property type="entry name" value="SBP_BACTERIAL_3"/>
    <property type="match status" value="1"/>
</dbReference>
<proteinExistence type="inferred from homology"/>
<dbReference type="InterPro" id="IPR043429">
    <property type="entry name" value="ArtM/GltK/GlnP/TcyL/YhdX-like"/>
</dbReference>
<dbReference type="InterPro" id="IPR035906">
    <property type="entry name" value="MetI-like_sf"/>
</dbReference>
<comment type="caution">
    <text evidence="14">The sequence shown here is derived from an EMBL/GenBank/DDBJ whole genome shotgun (WGS) entry which is preliminary data.</text>
</comment>
<dbReference type="FunFam" id="1.10.3720.10:FF:000033">
    <property type="entry name" value="Polar amino acid ABC transporter permease"/>
    <property type="match status" value="1"/>
</dbReference>
<comment type="similarity">
    <text evidence="2">Belongs to the binding-protein-dependent transport system permease family. HisMQ subfamily.</text>
</comment>
<feature type="transmembrane region" description="Helical" evidence="11">
    <location>
        <begin position="356"/>
        <end position="379"/>
    </location>
</feature>
<dbReference type="InterPro" id="IPR000515">
    <property type="entry name" value="MetI-like"/>
</dbReference>
<evidence type="ECO:0000256" key="4">
    <source>
        <dbReference type="ARBA" id="ARBA00022448"/>
    </source>
</evidence>
<dbReference type="Pfam" id="PF00528">
    <property type="entry name" value="BPD_transp_1"/>
    <property type="match status" value="1"/>
</dbReference>
<evidence type="ECO:0000256" key="9">
    <source>
        <dbReference type="ARBA" id="ARBA00022989"/>
    </source>
</evidence>
<evidence type="ECO:0000256" key="10">
    <source>
        <dbReference type="ARBA" id="ARBA00023136"/>
    </source>
</evidence>
<dbReference type="NCBIfam" id="TIGR01726">
    <property type="entry name" value="HEQRo_perm_3TM"/>
    <property type="match status" value="1"/>
</dbReference>
<feature type="chain" id="PRO_5039486607" evidence="12">
    <location>
        <begin position="24"/>
        <end position="501"/>
    </location>
</feature>
<comment type="similarity">
    <text evidence="3">Belongs to the bacterial solute-binding protein 3 family.</text>
</comment>
<evidence type="ECO:0000313" key="15">
    <source>
        <dbReference type="Proteomes" id="UP000224317"/>
    </source>
</evidence>
<keyword evidence="9 11" id="KW-1133">Transmembrane helix</keyword>
<evidence type="ECO:0000256" key="12">
    <source>
        <dbReference type="SAM" id="SignalP"/>
    </source>
</evidence>
<keyword evidence="5" id="KW-1003">Cell membrane</keyword>
<keyword evidence="10 11" id="KW-0472">Membrane</keyword>
<dbReference type="Proteomes" id="UP000224317">
    <property type="component" value="Unassembled WGS sequence"/>
</dbReference>
<gene>
    <name evidence="14" type="ORF">CSX00_01675</name>
</gene>
<keyword evidence="8" id="KW-0029">Amino-acid transport</keyword>
<evidence type="ECO:0000256" key="3">
    <source>
        <dbReference type="ARBA" id="ARBA00010333"/>
    </source>
</evidence>
<accession>A0A2G3EDD5</accession>
<dbReference type="InterPro" id="IPR001638">
    <property type="entry name" value="Solute-binding_3/MltF_N"/>
</dbReference>
<feature type="signal peptide" evidence="12">
    <location>
        <begin position="1"/>
        <end position="23"/>
    </location>
</feature>
<comment type="subcellular location">
    <subcellularLocation>
        <location evidence="1 11">Cell membrane</location>
        <topology evidence="1 11">Multi-pass membrane protein</topology>
    </subcellularLocation>
</comment>
<dbReference type="PANTHER" id="PTHR30614:SF20">
    <property type="entry name" value="GLUTAMINE TRANSPORT SYSTEM PERMEASE PROTEIN GLNP"/>
    <property type="match status" value="1"/>
</dbReference>
<evidence type="ECO:0000256" key="1">
    <source>
        <dbReference type="ARBA" id="ARBA00004651"/>
    </source>
</evidence>
<keyword evidence="6 11" id="KW-0812">Transmembrane</keyword>
<dbReference type="AlphaFoldDB" id="A0A2G3EDD5"/>
<evidence type="ECO:0000259" key="13">
    <source>
        <dbReference type="PROSITE" id="PS50928"/>
    </source>
</evidence>
<dbReference type="Gene3D" id="3.40.190.10">
    <property type="entry name" value="Periplasmic binding protein-like II"/>
    <property type="match status" value="3"/>
</dbReference>
<dbReference type="Gene3D" id="1.10.3720.10">
    <property type="entry name" value="MetI-like"/>
    <property type="match status" value="1"/>
</dbReference>
<evidence type="ECO:0000256" key="7">
    <source>
        <dbReference type="ARBA" id="ARBA00022729"/>
    </source>
</evidence>
<dbReference type="GO" id="GO:0006865">
    <property type="term" value="P:amino acid transport"/>
    <property type="evidence" value="ECO:0007669"/>
    <property type="project" value="UniProtKB-KW"/>
</dbReference>
<dbReference type="GO" id="GO:0043190">
    <property type="term" value="C:ATP-binding cassette (ABC) transporter complex"/>
    <property type="evidence" value="ECO:0007669"/>
    <property type="project" value="InterPro"/>
</dbReference>